<dbReference type="VEuPathDB" id="VectorBase:AEPI011471"/>
<reference evidence="1" key="2">
    <citation type="submission" date="2020-05" db="UniProtKB">
        <authorList>
            <consortium name="EnsemblMetazoa"/>
        </authorList>
    </citation>
    <scope>IDENTIFICATION</scope>
    <source>
        <strain evidence="1">Epiroticus2</strain>
    </source>
</reference>
<name>A0A182PWY4_9DIPT</name>
<sequence>MNSHRLVVEDRKSKQRFFIDDADASVILRQHNSVSCKSSSMIMFAANSTHIQPTSTPPSKEPTSINSSIFWPISVTSVWYMP</sequence>
<dbReference type="Proteomes" id="UP000075885">
    <property type="component" value="Unassembled WGS sequence"/>
</dbReference>
<organism evidence="1 2">
    <name type="scientific">Anopheles epiroticus</name>
    <dbReference type="NCBI Taxonomy" id="199890"/>
    <lineage>
        <taxon>Eukaryota</taxon>
        <taxon>Metazoa</taxon>
        <taxon>Ecdysozoa</taxon>
        <taxon>Arthropoda</taxon>
        <taxon>Hexapoda</taxon>
        <taxon>Insecta</taxon>
        <taxon>Pterygota</taxon>
        <taxon>Neoptera</taxon>
        <taxon>Endopterygota</taxon>
        <taxon>Diptera</taxon>
        <taxon>Nematocera</taxon>
        <taxon>Culicoidea</taxon>
        <taxon>Culicidae</taxon>
        <taxon>Anophelinae</taxon>
        <taxon>Anopheles</taxon>
    </lineage>
</organism>
<dbReference type="AlphaFoldDB" id="A0A182PWY4"/>
<dbReference type="EnsemblMetazoa" id="AEPI011471-RA">
    <property type="protein sequence ID" value="AEPI011471-PA"/>
    <property type="gene ID" value="AEPI011471"/>
</dbReference>
<keyword evidence="2" id="KW-1185">Reference proteome</keyword>
<evidence type="ECO:0000313" key="2">
    <source>
        <dbReference type="Proteomes" id="UP000075885"/>
    </source>
</evidence>
<evidence type="ECO:0000313" key="1">
    <source>
        <dbReference type="EnsemblMetazoa" id="AEPI011471-PA"/>
    </source>
</evidence>
<reference evidence="2" key="1">
    <citation type="submission" date="2013-03" db="EMBL/GenBank/DDBJ databases">
        <title>The Genome Sequence of Anopheles epiroticus epiroticus2.</title>
        <authorList>
            <consortium name="The Broad Institute Genomics Platform"/>
            <person name="Neafsey D.E."/>
            <person name="Howell P."/>
            <person name="Walker B."/>
            <person name="Young S.K."/>
            <person name="Zeng Q."/>
            <person name="Gargeya S."/>
            <person name="Fitzgerald M."/>
            <person name="Haas B."/>
            <person name="Abouelleil A."/>
            <person name="Allen A.W."/>
            <person name="Alvarado L."/>
            <person name="Arachchi H.M."/>
            <person name="Berlin A.M."/>
            <person name="Chapman S.B."/>
            <person name="Gainer-Dewar J."/>
            <person name="Goldberg J."/>
            <person name="Griggs A."/>
            <person name="Gujja S."/>
            <person name="Hansen M."/>
            <person name="Howarth C."/>
            <person name="Imamovic A."/>
            <person name="Ireland A."/>
            <person name="Larimer J."/>
            <person name="McCowan C."/>
            <person name="Murphy C."/>
            <person name="Pearson M."/>
            <person name="Poon T.W."/>
            <person name="Priest M."/>
            <person name="Roberts A."/>
            <person name="Saif S."/>
            <person name="Shea T."/>
            <person name="Sisk P."/>
            <person name="Sykes S."/>
            <person name="Wortman J."/>
            <person name="Nusbaum C."/>
            <person name="Birren B."/>
        </authorList>
    </citation>
    <scope>NUCLEOTIDE SEQUENCE [LARGE SCALE GENOMIC DNA]</scope>
    <source>
        <strain evidence="2">Epiroticus2</strain>
    </source>
</reference>
<protein>
    <submittedName>
        <fullName evidence="1">Uncharacterized protein</fullName>
    </submittedName>
</protein>
<proteinExistence type="predicted"/>
<accession>A0A182PWY4</accession>